<dbReference type="InterPro" id="IPR036237">
    <property type="entry name" value="Xyl_isomerase-like_sf"/>
</dbReference>
<name>A0A0F7D3R8_9STAP</name>
<organism evidence="3 5">
    <name type="scientific">Salinicoccus halodurans</name>
    <dbReference type="NCBI Taxonomy" id="407035"/>
    <lineage>
        <taxon>Bacteria</taxon>
        <taxon>Bacillati</taxon>
        <taxon>Bacillota</taxon>
        <taxon>Bacilli</taxon>
        <taxon>Bacillales</taxon>
        <taxon>Staphylococcaceae</taxon>
        <taxon>Salinicoccus</taxon>
    </lineage>
</organism>
<dbReference type="InterPro" id="IPR050312">
    <property type="entry name" value="IolE/XylAMocC-like"/>
</dbReference>
<dbReference type="Proteomes" id="UP000034029">
    <property type="component" value="Chromosome"/>
</dbReference>
<keyword evidence="4" id="KW-1185">Reference proteome</keyword>
<dbReference type="PANTHER" id="PTHR12110">
    <property type="entry name" value="HYDROXYPYRUVATE ISOMERASE"/>
    <property type="match status" value="1"/>
</dbReference>
<accession>A0A0F7D3R8</accession>
<evidence type="ECO:0000259" key="1">
    <source>
        <dbReference type="Pfam" id="PF01261"/>
    </source>
</evidence>
<dbReference type="EMBL" id="FOTB01000003">
    <property type="protein sequence ID" value="SFK76697.1"/>
    <property type="molecule type" value="Genomic_DNA"/>
</dbReference>
<evidence type="ECO:0000313" key="3">
    <source>
        <dbReference type="EMBL" id="SFK76697.1"/>
    </source>
</evidence>
<dbReference type="AlphaFoldDB" id="A0A0F7D3R8"/>
<protein>
    <submittedName>
        <fullName evidence="3">Sugar phosphate isomerase/epimerase</fullName>
    </submittedName>
    <submittedName>
        <fullName evidence="2">Xylose isomerase</fullName>
    </submittedName>
</protein>
<dbReference type="OrthoDB" id="9779184at2"/>
<dbReference type="KEGG" id="shv:AAT16_01205"/>
<dbReference type="PANTHER" id="PTHR12110:SF21">
    <property type="entry name" value="XYLOSE ISOMERASE-LIKE TIM BARREL DOMAIN-CONTAINING PROTEIN"/>
    <property type="match status" value="1"/>
</dbReference>
<dbReference type="Pfam" id="PF01261">
    <property type="entry name" value="AP_endonuc_2"/>
    <property type="match status" value="1"/>
</dbReference>
<dbReference type="Gene3D" id="3.20.20.150">
    <property type="entry name" value="Divalent-metal-dependent TIM barrel enzymes"/>
    <property type="match status" value="1"/>
</dbReference>
<dbReference type="SUPFAM" id="SSF51658">
    <property type="entry name" value="Xylose isomerase-like"/>
    <property type="match status" value="1"/>
</dbReference>
<sequence>MKLGVFNPLFQNMSFLEMLDYVKESGLDAVEIGTGGYPGNAHCDVDRLLDSENARREYLSEFEDRGLVISAFSCHGNPISPDDTFRNESDEALRKTIKLAALMEVPVVNTFSGTPAGNETDTSVNWPVTPWPEEYSRIKEWQWENRLVPYWKEIGELAEKHDVKIGLELHGGFLIHSPHTMLELRKRTNPYIGANFDPSHMWWQGIDPVAAIKILGREGAIHHFHAKDTYIDPENLNMYGYLDMNPYGRIKDRSWTFRSVGLGHSMDEWAGMMSALRTYGYDHVVSIEHEDGLMSIEEGFRTAVRNLQSVIIKEKPTDMWWA</sequence>
<keyword evidence="3" id="KW-0413">Isomerase</keyword>
<dbReference type="EMBL" id="CP011366">
    <property type="protein sequence ID" value="AKG72960.1"/>
    <property type="molecule type" value="Genomic_DNA"/>
</dbReference>
<dbReference type="InterPro" id="IPR013022">
    <property type="entry name" value="Xyl_isomerase-like_TIM-brl"/>
</dbReference>
<dbReference type="GO" id="GO:0016853">
    <property type="term" value="F:isomerase activity"/>
    <property type="evidence" value="ECO:0007669"/>
    <property type="project" value="UniProtKB-KW"/>
</dbReference>
<dbReference type="Proteomes" id="UP000183090">
    <property type="component" value="Unassembled WGS sequence"/>
</dbReference>
<reference evidence="2 4" key="1">
    <citation type="journal article" date="2015" name="Int. J. Syst. Evol. Microbiol.">
        <title>Complete genome sequence of Salinicoccus halodurans H3B36, isolated from the Qaidam Basin in China.</title>
        <authorList>
            <person name="Jiang K."/>
            <person name="Xue Y."/>
            <person name="Ma Y."/>
        </authorList>
    </citation>
    <scope>NUCLEOTIDE SEQUENCE [LARGE SCALE GENOMIC DNA]</scope>
    <source>
        <strain evidence="2 4">H3B36</strain>
    </source>
</reference>
<gene>
    <name evidence="2" type="ORF">AAT16_01205</name>
    <name evidence="3" type="ORF">SAMN05216235_1613</name>
</gene>
<reference evidence="3 5" key="3">
    <citation type="submission" date="2016-10" db="EMBL/GenBank/DDBJ databases">
        <authorList>
            <person name="Varghese N."/>
            <person name="Submissions S."/>
        </authorList>
    </citation>
    <scope>NUCLEOTIDE SEQUENCE [LARGE SCALE GENOMIC DNA]</scope>
    <source>
        <strain evidence="3 5">CGMCC 1.6501</strain>
    </source>
</reference>
<evidence type="ECO:0000313" key="5">
    <source>
        <dbReference type="Proteomes" id="UP000183090"/>
    </source>
</evidence>
<evidence type="ECO:0000313" key="4">
    <source>
        <dbReference type="Proteomes" id="UP000034029"/>
    </source>
</evidence>
<feature type="domain" description="Xylose isomerase-like TIM barrel" evidence="1">
    <location>
        <begin position="19"/>
        <end position="307"/>
    </location>
</feature>
<reference evidence="4" key="2">
    <citation type="submission" date="2015-04" db="EMBL/GenBank/DDBJ databases">
        <title>Complete genome sequence of Salinicoccus halodurans strain H3B36, isolated from the Qaidam basin of China.</title>
        <authorList>
            <person name="Ma Y."/>
            <person name="Jiang K."/>
            <person name="Xue Y."/>
        </authorList>
    </citation>
    <scope>NUCLEOTIDE SEQUENCE [LARGE SCALE GENOMIC DNA]</scope>
    <source>
        <strain evidence="4">H3B36</strain>
    </source>
</reference>
<evidence type="ECO:0000313" key="2">
    <source>
        <dbReference type="EMBL" id="AKG72960.1"/>
    </source>
</evidence>
<proteinExistence type="predicted"/>
<dbReference type="RefSeq" id="WP_046789156.1">
    <property type="nucleotide sequence ID" value="NZ_CP011366.1"/>
</dbReference>